<keyword evidence="4" id="KW-1185">Reference proteome</keyword>
<keyword evidence="3" id="KW-0031">Aminopeptidase</keyword>
<dbReference type="InterPro" id="IPR029058">
    <property type="entry name" value="AB_hydrolase_fold"/>
</dbReference>
<reference evidence="3 4" key="1">
    <citation type="submission" date="2017-10" db="EMBL/GenBank/DDBJ databases">
        <title>Sequencing the genomes of 1000 actinobacteria strains.</title>
        <authorList>
            <person name="Klenk H.-P."/>
        </authorList>
    </citation>
    <scope>NUCLEOTIDE SEQUENCE [LARGE SCALE GENOMIC DNA]</scope>
    <source>
        <strain evidence="3 4">DSM 21838</strain>
    </source>
</reference>
<comment type="caution">
    <text evidence="3">The sequence shown here is derived from an EMBL/GenBank/DDBJ whole genome shotgun (WGS) entry which is preliminary data.</text>
</comment>
<evidence type="ECO:0000256" key="1">
    <source>
        <dbReference type="ARBA" id="ARBA00022801"/>
    </source>
</evidence>
<dbReference type="EMBL" id="PDJI01000004">
    <property type="protein sequence ID" value="PFG39271.1"/>
    <property type="molecule type" value="Genomic_DNA"/>
</dbReference>
<dbReference type="Gene3D" id="3.40.50.1820">
    <property type="entry name" value="alpha/beta hydrolase"/>
    <property type="match status" value="1"/>
</dbReference>
<evidence type="ECO:0000313" key="3">
    <source>
        <dbReference type="EMBL" id="PFG39271.1"/>
    </source>
</evidence>
<dbReference type="OrthoDB" id="255603at2"/>
<gene>
    <name evidence="3" type="ORF">ATJ97_1770</name>
</gene>
<dbReference type="PANTHER" id="PTHR42776:SF27">
    <property type="entry name" value="DIPEPTIDYL PEPTIDASE FAMILY MEMBER 6"/>
    <property type="match status" value="1"/>
</dbReference>
<keyword evidence="3" id="KW-0645">Protease</keyword>
<organism evidence="3 4">
    <name type="scientific">Georgenia soli</name>
    <dbReference type="NCBI Taxonomy" id="638953"/>
    <lineage>
        <taxon>Bacteria</taxon>
        <taxon>Bacillati</taxon>
        <taxon>Actinomycetota</taxon>
        <taxon>Actinomycetes</taxon>
        <taxon>Micrococcales</taxon>
        <taxon>Bogoriellaceae</taxon>
        <taxon>Georgenia</taxon>
    </lineage>
</organism>
<protein>
    <submittedName>
        <fullName evidence="3">Dipeptidyl aminopeptidase/acylaminoacyl peptidase</fullName>
    </submittedName>
</protein>
<dbReference type="SUPFAM" id="SSF82171">
    <property type="entry name" value="DPP6 N-terminal domain-like"/>
    <property type="match status" value="1"/>
</dbReference>
<dbReference type="PANTHER" id="PTHR42776">
    <property type="entry name" value="SERINE PEPTIDASE S9 FAMILY MEMBER"/>
    <property type="match status" value="1"/>
</dbReference>
<dbReference type="SUPFAM" id="SSF53474">
    <property type="entry name" value="alpha/beta-Hydrolases"/>
    <property type="match status" value="1"/>
</dbReference>
<accession>A0A2A9EL63</accession>
<dbReference type="InterPro" id="IPR001375">
    <property type="entry name" value="Peptidase_S9_cat"/>
</dbReference>
<dbReference type="AlphaFoldDB" id="A0A2A9EL63"/>
<proteinExistence type="predicted"/>
<keyword evidence="1" id="KW-0378">Hydrolase</keyword>
<dbReference type="Pfam" id="PF00326">
    <property type="entry name" value="Peptidase_S9"/>
    <property type="match status" value="1"/>
</dbReference>
<sequence>MSTTSPVPRTDPNVWPPPQWELRLRAREVELPEWAEDAPDRAVVVATDRGVLQVHSFEVSTGRLVPATDRPQGTTTCAIDPRGAWVWWFDDTDGDEFGRWRRQPFGSPPGQGVQDPINLPDSYPAGLLLARDGTAVVGRTDDRGTTVHQVVVGGAGYGTDTPVLLYRHTNDAVAAALSHDGNLVAVEHSERGDNRRPALRVVRSDTGAVVADLDDGPGRALSAIDFAPLDGDLRLLVGHERRGRSELAVWDLGTALVQDVRLTDGAGDPLPGEVTEAWWYPGGRELLVAVDHLARTRLYRHVLATGTTTPLGPPDGSVAEAGPRPDGDVWLRWSSAAQPRQVISARTGREVVSAGGHRPAPSVPVRDVWADGPGGRVHALLRVPEAGSAPYPTVVDLHGGPAWHRSDSFSPYLAAWVDHGFAVVSVNYRGSTGYGTAWRDALEGRVGLTELEDVAAVHDALVAEGVVDPARSVLVGASWGGYLTLLGLGTQPDRWALGLADVPVADYLTAYHEEMPDLQAFDRSLFGGSPEEVPDRYRESSPLTYVDAVRAPVLITAGRNDPRCPLGQIDSYVGALRARPDHGAAVELYTYGAGHGSVVDDEEVSQLRRQLDFVARHLPTG</sequence>
<dbReference type="GO" id="GO:0004177">
    <property type="term" value="F:aminopeptidase activity"/>
    <property type="evidence" value="ECO:0007669"/>
    <property type="project" value="UniProtKB-KW"/>
</dbReference>
<feature type="domain" description="Peptidase S9 prolyl oligopeptidase catalytic" evidence="2">
    <location>
        <begin position="409"/>
        <end position="618"/>
    </location>
</feature>
<dbReference type="Proteomes" id="UP000222106">
    <property type="component" value="Unassembled WGS sequence"/>
</dbReference>
<dbReference type="GO" id="GO:0004252">
    <property type="term" value="F:serine-type endopeptidase activity"/>
    <property type="evidence" value="ECO:0007669"/>
    <property type="project" value="TreeGrafter"/>
</dbReference>
<dbReference type="Gene3D" id="2.120.10.30">
    <property type="entry name" value="TolB, C-terminal domain"/>
    <property type="match status" value="1"/>
</dbReference>
<dbReference type="InterPro" id="IPR011042">
    <property type="entry name" value="6-blade_b-propeller_TolB-like"/>
</dbReference>
<evidence type="ECO:0000313" key="4">
    <source>
        <dbReference type="Proteomes" id="UP000222106"/>
    </source>
</evidence>
<evidence type="ECO:0000259" key="2">
    <source>
        <dbReference type="Pfam" id="PF00326"/>
    </source>
</evidence>
<dbReference type="RefSeq" id="WP_098483405.1">
    <property type="nucleotide sequence ID" value="NZ_PDJI01000004.1"/>
</dbReference>
<dbReference type="GO" id="GO:0006508">
    <property type="term" value="P:proteolysis"/>
    <property type="evidence" value="ECO:0007669"/>
    <property type="project" value="InterPro"/>
</dbReference>
<name>A0A2A9EL63_9MICO</name>